<evidence type="ECO:0000313" key="2">
    <source>
        <dbReference type="EMBL" id="CAG7825462.1"/>
    </source>
</evidence>
<keyword evidence="1" id="KW-1133">Transmembrane helix</keyword>
<reference evidence="2" key="1">
    <citation type="submission" date="2021-06" db="EMBL/GenBank/DDBJ databases">
        <authorList>
            <person name="Hodson N. C."/>
            <person name="Mongue J. A."/>
            <person name="Jaron S. K."/>
        </authorList>
    </citation>
    <scope>NUCLEOTIDE SEQUENCE</scope>
</reference>
<gene>
    <name evidence="2" type="ORF">AFUS01_LOCUS35570</name>
</gene>
<keyword evidence="1" id="KW-0472">Membrane</keyword>
<keyword evidence="3" id="KW-1185">Reference proteome</keyword>
<protein>
    <submittedName>
        <fullName evidence="2">Uncharacterized protein</fullName>
    </submittedName>
</protein>
<evidence type="ECO:0000256" key="1">
    <source>
        <dbReference type="SAM" id="Phobius"/>
    </source>
</evidence>
<evidence type="ECO:0000313" key="3">
    <source>
        <dbReference type="Proteomes" id="UP000708208"/>
    </source>
</evidence>
<feature type="transmembrane region" description="Helical" evidence="1">
    <location>
        <begin position="75"/>
        <end position="98"/>
    </location>
</feature>
<feature type="transmembrane region" description="Helical" evidence="1">
    <location>
        <begin position="174"/>
        <end position="202"/>
    </location>
</feature>
<feature type="transmembrane region" description="Helical" evidence="1">
    <location>
        <begin position="129"/>
        <end position="154"/>
    </location>
</feature>
<accession>A0A8J2PE04</accession>
<organism evidence="2 3">
    <name type="scientific">Allacma fusca</name>
    <dbReference type="NCBI Taxonomy" id="39272"/>
    <lineage>
        <taxon>Eukaryota</taxon>
        <taxon>Metazoa</taxon>
        <taxon>Ecdysozoa</taxon>
        <taxon>Arthropoda</taxon>
        <taxon>Hexapoda</taxon>
        <taxon>Collembola</taxon>
        <taxon>Symphypleona</taxon>
        <taxon>Sminthuridae</taxon>
        <taxon>Allacma</taxon>
    </lineage>
</organism>
<sequence length="217" mass="24881">EGIGKVLQRCSKNACFLQTVPLELVPGTNKIRVCRSKLPLVKFWLSWILILAEAVYAILKFAYVTHCDVPVTKFGYLYTGLMTGLYWVGVVVMLLTFLRRYELQEFVNTITYFNQHAGSQKKSAKGISIMYLLMRYLPVGIYLLSAGNAVVFLASKNSPITIYSSLDPSYRDRWFVLIPHILHDIVIPCHIVTTIQFVLLWVLGYLELVKLQCFEYL</sequence>
<feature type="transmembrane region" description="Helical" evidence="1">
    <location>
        <begin position="40"/>
        <end position="63"/>
    </location>
</feature>
<keyword evidence="1" id="KW-0812">Transmembrane</keyword>
<dbReference type="Proteomes" id="UP000708208">
    <property type="component" value="Unassembled WGS sequence"/>
</dbReference>
<comment type="caution">
    <text evidence="2">The sequence shown here is derived from an EMBL/GenBank/DDBJ whole genome shotgun (WGS) entry which is preliminary data.</text>
</comment>
<dbReference type="AlphaFoldDB" id="A0A8J2PE04"/>
<proteinExistence type="predicted"/>
<name>A0A8J2PE04_9HEXA</name>
<feature type="non-terminal residue" evidence="2">
    <location>
        <position position="1"/>
    </location>
</feature>
<dbReference type="EMBL" id="CAJVCH010536362">
    <property type="protein sequence ID" value="CAG7825462.1"/>
    <property type="molecule type" value="Genomic_DNA"/>
</dbReference>